<protein>
    <submittedName>
        <fullName evidence="1">Uncharacterized protein</fullName>
    </submittedName>
</protein>
<keyword evidence="2" id="KW-1185">Reference proteome</keyword>
<gene>
    <name evidence="1" type="ORF">H4S07_002400</name>
</gene>
<dbReference type="Proteomes" id="UP001140096">
    <property type="component" value="Unassembled WGS sequence"/>
</dbReference>
<reference evidence="1" key="1">
    <citation type="submission" date="2022-07" db="EMBL/GenBank/DDBJ databases">
        <title>Phylogenomic reconstructions and comparative analyses of Kickxellomycotina fungi.</title>
        <authorList>
            <person name="Reynolds N.K."/>
            <person name="Stajich J.E."/>
            <person name="Barry K."/>
            <person name="Grigoriev I.V."/>
            <person name="Crous P."/>
            <person name="Smith M.E."/>
        </authorList>
    </citation>
    <scope>NUCLEOTIDE SEQUENCE</scope>
    <source>
        <strain evidence="1">CBS 102833</strain>
    </source>
</reference>
<organism evidence="1 2">
    <name type="scientific">Coemansia furcata</name>
    <dbReference type="NCBI Taxonomy" id="417177"/>
    <lineage>
        <taxon>Eukaryota</taxon>
        <taxon>Fungi</taxon>
        <taxon>Fungi incertae sedis</taxon>
        <taxon>Zoopagomycota</taxon>
        <taxon>Kickxellomycotina</taxon>
        <taxon>Kickxellomycetes</taxon>
        <taxon>Kickxellales</taxon>
        <taxon>Kickxellaceae</taxon>
        <taxon>Coemansia</taxon>
    </lineage>
</organism>
<evidence type="ECO:0000313" key="1">
    <source>
        <dbReference type="EMBL" id="KAJ2810904.1"/>
    </source>
</evidence>
<comment type="caution">
    <text evidence="1">The sequence shown here is derived from an EMBL/GenBank/DDBJ whole genome shotgun (WGS) entry which is preliminary data.</text>
</comment>
<evidence type="ECO:0000313" key="2">
    <source>
        <dbReference type="Proteomes" id="UP001140096"/>
    </source>
</evidence>
<name>A0ACC1LJQ8_9FUNG</name>
<proteinExistence type="predicted"/>
<sequence length="251" mass="27435">MTGPGDFTPKDSLENFKLDQALFIRKWSDEIGDGVDKPRYADMLAVVEIKVDDSPKTNSRADSKAGSKSGSKSGSMTGLSASGVRLKSNIGVAHGQLIRYIRQIYEHQHNHLFAWGVSSCGSLVRVYLFGPDCALSTGDLDMKTPAGRKQFIGWLVNMSLGEDVRRGFIPSMRYVDDTAADKDGYWELPVPTLDSNGARTDTSTVYYSKQPSVVAGSVFGRHTRGSPASATLDNIDKPDVFVKVAWQYADL</sequence>
<dbReference type="EMBL" id="JANBUP010000584">
    <property type="protein sequence ID" value="KAJ2810904.1"/>
    <property type="molecule type" value="Genomic_DNA"/>
</dbReference>
<accession>A0ACC1LJQ8</accession>